<organism evidence="11 12">
    <name type="scientific">Hominimerdicola aceti</name>
    <dbReference type="NCBI Taxonomy" id="2981726"/>
    <lineage>
        <taxon>Bacteria</taxon>
        <taxon>Bacillati</taxon>
        <taxon>Bacillota</taxon>
        <taxon>Clostridia</taxon>
        <taxon>Eubacteriales</taxon>
        <taxon>Oscillospiraceae</taxon>
        <taxon>Hominimerdicola</taxon>
    </lineage>
</organism>
<keyword evidence="12" id="KW-1185">Reference proteome</keyword>
<evidence type="ECO:0000256" key="1">
    <source>
        <dbReference type="ARBA" id="ARBA00012417"/>
    </source>
</evidence>
<dbReference type="SUPFAM" id="SSF48019">
    <property type="entry name" value="post-AAA+ oligomerization domain-like"/>
    <property type="match status" value="1"/>
</dbReference>
<comment type="similarity">
    <text evidence="7">Belongs to the DNA polymerase HolA subunit family.</text>
</comment>
<dbReference type="GO" id="GO:0006261">
    <property type="term" value="P:DNA-templated DNA replication"/>
    <property type="evidence" value="ECO:0007669"/>
    <property type="project" value="TreeGrafter"/>
</dbReference>
<dbReference type="Proteomes" id="UP001208131">
    <property type="component" value="Unassembled WGS sequence"/>
</dbReference>
<dbReference type="PANTHER" id="PTHR34388">
    <property type="entry name" value="DNA POLYMERASE III SUBUNIT DELTA"/>
    <property type="match status" value="1"/>
</dbReference>
<feature type="domain" description="DNA polymerase III delta subunit-like C-terminal" evidence="10">
    <location>
        <begin position="223"/>
        <end position="333"/>
    </location>
</feature>
<dbReference type="InterPro" id="IPR005790">
    <property type="entry name" value="DNA_polIII_delta"/>
</dbReference>
<accession>A0AAE3IEB6</accession>
<dbReference type="InterPro" id="IPR008921">
    <property type="entry name" value="DNA_pol3_clamp-load_cplx_C"/>
</dbReference>
<dbReference type="InterPro" id="IPR048466">
    <property type="entry name" value="DNA_pol3_delta-like_C"/>
</dbReference>
<proteinExistence type="inferred from homology"/>
<dbReference type="Gene3D" id="1.20.272.10">
    <property type="match status" value="1"/>
</dbReference>
<keyword evidence="3 11" id="KW-0808">Transferase</keyword>
<evidence type="ECO:0000256" key="5">
    <source>
        <dbReference type="ARBA" id="ARBA00022705"/>
    </source>
</evidence>
<protein>
    <recommendedName>
        <fullName evidence="2">DNA polymerase III subunit delta</fullName>
        <ecNumber evidence="1">2.7.7.7</ecNumber>
    </recommendedName>
</protein>
<dbReference type="GO" id="GO:0003677">
    <property type="term" value="F:DNA binding"/>
    <property type="evidence" value="ECO:0007669"/>
    <property type="project" value="InterPro"/>
</dbReference>
<evidence type="ECO:0000256" key="4">
    <source>
        <dbReference type="ARBA" id="ARBA00022695"/>
    </source>
</evidence>
<evidence type="ECO:0000256" key="3">
    <source>
        <dbReference type="ARBA" id="ARBA00022679"/>
    </source>
</evidence>
<evidence type="ECO:0000256" key="2">
    <source>
        <dbReference type="ARBA" id="ARBA00017703"/>
    </source>
</evidence>
<dbReference type="Gene3D" id="3.40.50.300">
    <property type="entry name" value="P-loop containing nucleotide triphosphate hydrolases"/>
    <property type="match status" value="1"/>
</dbReference>
<evidence type="ECO:0000313" key="11">
    <source>
        <dbReference type="EMBL" id="MCU6704678.1"/>
    </source>
</evidence>
<dbReference type="EMBL" id="JAOQJZ010000001">
    <property type="protein sequence ID" value="MCU6704678.1"/>
    <property type="molecule type" value="Genomic_DNA"/>
</dbReference>
<dbReference type="NCBIfam" id="TIGR01128">
    <property type="entry name" value="holA"/>
    <property type="match status" value="1"/>
</dbReference>
<dbReference type="PANTHER" id="PTHR34388:SF1">
    <property type="entry name" value="DNA POLYMERASE III SUBUNIT DELTA"/>
    <property type="match status" value="1"/>
</dbReference>
<sequence length="352" mass="39320">MALLTASALGKTIRENDIDSLYYFYGHDTAALESFTKRLVNKLCPADAQVMNFHKLDGKNLDFPMLTDACEALPFMAERVVVTINDLNIDAVTKDDLDDLKKILGSLGETTTVIIYATGVDLFKNKKYLTDKNKRFADFCEKHGTVCNFEYKRASDLGKSISTYLAKSGCTITKSNAEYLANLCLCDTAFISKELEKLSAYAEGREVTREDIDLLCIRRIESDGYSLAINILRGNAAMVFTRLRELDVQNYEPYAIIGIIGFSLADIYRAKLARSSGRSVADVAKDFSYAKNREFAVKNAYSECGNISAERIRKTLEILSETDLMLKTRSRGKDGDMLTLEQGLARSMALRC</sequence>
<name>A0AAE3IEB6_9FIRM</name>
<dbReference type="Gene3D" id="1.10.8.60">
    <property type="match status" value="1"/>
</dbReference>
<dbReference type="InterPro" id="IPR010372">
    <property type="entry name" value="DNA_pol3_delta_N"/>
</dbReference>
<comment type="caution">
    <text evidence="11">The sequence shown here is derived from an EMBL/GenBank/DDBJ whole genome shotgun (WGS) entry which is preliminary data.</text>
</comment>
<comment type="catalytic activity">
    <reaction evidence="8">
        <text>DNA(n) + a 2'-deoxyribonucleoside 5'-triphosphate = DNA(n+1) + diphosphate</text>
        <dbReference type="Rhea" id="RHEA:22508"/>
        <dbReference type="Rhea" id="RHEA-COMP:17339"/>
        <dbReference type="Rhea" id="RHEA-COMP:17340"/>
        <dbReference type="ChEBI" id="CHEBI:33019"/>
        <dbReference type="ChEBI" id="CHEBI:61560"/>
        <dbReference type="ChEBI" id="CHEBI:173112"/>
        <dbReference type="EC" id="2.7.7.7"/>
    </reaction>
</comment>
<keyword evidence="6" id="KW-0239">DNA-directed DNA polymerase</keyword>
<dbReference type="RefSeq" id="WP_041337271.1">
    <property type="nucleotide sequence ID" value="NZ_JAOQJZ010000001.1"/>
</dbReference>
<dbReference type="Pfam" id="PF06144">
    <property type="entry name" value="DNA_pol3_delta"/>
    <property type="match status" value="1"/>
</dbReference>
<evidence type="ECO:0000313" key="12">
    <source>
        <dbReference type="Proteomes" id="UP001208131"/>
    </source>
</evidence>
<evidence type="ECO:0000259" key="9">
    <source>
        <dbReference type="Pfam" id="PF06144"/>
    </source>
</evidence>
<dbReference type="EC" id="2.7.7.7" evidence="1"/>
<evidence type="ECO:0000256" key="7">
    <source>
        <dbReference type="ARBA" id="ARBA00034754"/>
    </source>
</evidence>
<evidence type="ECO:0000256" key="6">
    <source>
        <dbReference type="ARBA" id="ARBA00022932"/>
    </source>
</evidence>
<dbReference type="GO" id="GO:0003887">
    <property type="term" value="F:DNA-directed DNA polymerase activity"/>
    <property type="evidence" value="ECO:0007669"/>
    <property type="project" value="UniProtKB-KW"/>
</dbReference>
<dbReference type="AlphaFoldDB" id="A0AAE3IEB6"/>
<feature type="domain" description="DNA polymerase III delta N-terminal" evidence="9">
    <location>
        <begin position="22"/>
        <end position="132"/>
    </location>
</feature>
<evidence type="ECO:0000259" key="10">
    <source>
        <dbReference type="Pfam" id="PF21694"/>
    </source>
</evidence>
<evidence type="ECO:0000256" key="8">
    <source>
        <dbReference type="ARBA" id="ARBA00049244"/>
    </source>
</evidence>
<dbReference type="GO" id="GO:0009360">
    <property type="term" value="C:DNA polymerase III complex"/>
    <property type="evidence" value="ECO:0007669"/>
    <property type="project" value="InterPro"/>
</dbReference>
<keyword evidence="4 11" id="KW-0548">Nucleotidyltransferase</keyword>
<dbReference type="InterPro" id="IPR027417">
    <property type="entry name" value="P-loop_NTPase"/>
</dbReference>
<dbReference type="SUPFAM" id="SSF52540">
    <property type="entry name" value="P-loop containing nucleoside triphosphate hydrolases"/>
    <property type="match status" value="1"/>
</dbReference>
<dbReference type="Pfam" id="PF21694">
    <property type="entry name" value="DNA_pol3_delta_C"/>
    <property type="match status" value="1"/>
</dbReference>
<gene>
    <name evidence="11" type="primary">holA</name>
    <name evidence="11" type="ORF">OCV57_01890</name>
</gene>
<reference evidence="11 12" key="1">
    <citation type="journal article" date="2021" name="ISME Commun">
        <title>Automated analysis of genomic sequences facilitates high-throughput and comprehensive description of bacteria.</title>
        <authorList>
            <person name="Hitch T.C.A."/>
        </authorList>
    </citation>
    <scope>NUCLEOTIDE SEQUENCE [LARGE SCALE GENOMIC DNA]</scope>
    <source>
        <strain evidence="11 12">Sanger_31</strain>
    </source>
</reference>
<keyword evidence="5" id="KW-0235">DNA replication</keyword>